<dbReference type="EMBL" id="PGEZ01000001">
    <property type="protein sequence ID" value="PJJ58518.1"/>
    <property type="molecule type" value="Genomic_DNA"/>
</dbReference>
<evidence type="ECO:0000256" key="4">
    <source>
        <dbReference type="PROSITE-ProRule" id="PRU00335"/>
    </source>
</evidence>
<dbReference type="InterPro" id="IPR009057">
    <property type="entry name" value="Homeodomain-like_sf"/>
</dbReference>
<sequence>MPTTASVHDRLRAAAFDLFDEQGYDATTVDAIAARAGVGRTTFFRAFASKEDVIFPDHASVLAEIEARLRAASDGASFLAVTEAARLPLRRYLDEGELARRRYRLTSTVPALRAREIATTAQYRRTFRRFIDTWIGDDPLAPLRAELMADAVVTAHNHVLRTWLQGTGDDRSAETAFDVAMAEVRRIFLDSAVAGSDGDGTTVVVMRSGASLTSVLPRLQAALDGPETARRRT</sequence>
<dbReference type="PANTHER" id="PTHR30055:SF238">
    <property type="entry name" value="MYCOFACTOCIN BIOSYNTHESIS TRANSCRIPTIONAL REGULATOR MFTR-RELATED"/>
    <property type="match status" value="1"/>
</dbReference>
<dbReference type="InterPro" id="IPR001647">
    <property type="entry name" value="HTH_TetR"/>
</dbReference>
<name>A0A0B2BNJ2_9ACTN</name>
<reference evidence="6 7" key="1">
    <citation type="submission" date="2017-11" db="EMBL/GenBank/DDBJ databases">
        <title>Genomic Encyclopedia of Archaeal and Bacterial Type Strains, Phase II (KMG-II): From Individual Species to Whole Genera.</title>
        <authorList>
            <person name="Goeker M."/>
        </authorList>
    </citation>
    <scope>NUCLEOTIDE SEQUENCE [LARGE SCALE GENOMIC DNA]</scope>
    <source>
        <strain evidence="6 7">DSM 27763</strain>
    </source>
</reference>
<dbReference type="PROSITE" id="PS50977">
    <property type="entry name" value="HTH_TETR_2"/>
    <property type="match status" value="1"/>
</dbReference>
<dbReference type="PANTHER" id="PTHR30055">
    <property type="entry name" value="HTH-TYPE TRANSCRIPTIONAL REGULATOR RUTR"/>
    <property type="match status" value="1"/>
</dbReference>
<organism evidence="6 7">
    <name type="scientific">Mumia flava</name>
    <dbReference type="NCBI Taxonomy" id="1348852"/>
    <lineage>
        <taxon>Bacteria</taxon>
        <taxon>Bacillati</taxon>
        <taxon>Actinomycetota</taxon>
        <taxon>Actinomycetes</taxon>
        <taxon>Propionibacteriales</taxon>
        <taxon>Nocardioidaceae</taxon>
        <taxon>Mumia</taxon>
    </lineage>
</organism>
<dbReference type="AlphaFoldDB" id="A0A0B2BNJ2"/>
<proteinExistence type="predicted"/>
<protein>
    <submittedName>
        <fullName evidence="6">AcrR family transcriptional regulator</fullName>
    </submittedName>
</protein>
<feature type="domain" description="HTH tetR-type" evidence="5">
    <location>
        <begin position="5"/>
        <end position="65"/>
    </location>
</feature>
<dbReference type="Pfam" id="PF17754">
    <property type="entry name" value="TetR_C_14"/>
    <property type="match status" value="1"/>
</dbReference>
<keyword evidence="1" id="KW-0805">Transcription regulation</keyword>
<evidence type="ECO:0000256" key="3">
    <source>
        <dbReference type="ARBA" id="ARBA00023163"/>
    </source>
</evidence>
<gene>
    <name evidence="6" type="ORF">CLV56_2769</name>
</gene>
<dbReference type="Pfam" id="PF00440">
    <property type="entry name" value="TetR_N"/>
    <property type="match status" value="1"/>
</dbReference>
<dbReference type="RefSeq" id="WP_039346993.1">
    <property type="nucleotide sequence ID" value="NZ_PGEZ01000001.1"/>
</dbReference>
<keyword evidence="2 4" id="KW-0238">DNA-binding</keyword>
<dbReference type="OrthoDB" id="3235020at2"/>
<dbReference type="SUPFAM" id="SSF46689">
    <property type="entry name" value="Homeodomain-like"/>
    <property type="match status" value="1"/>
</dbReference>
<feature type="DNA-binding region" description="H-T-H motif" evidence="4">
    <location>
        <begin position="28"/>
        <end position="47"/>
    </location>
</feature>
<dbReference type="Gene3D" id="1.10.10.60">
    <property type="entry name" value="Homeodomain-like"/>
    <property type="match status" value="1"/>
</dbReference>
<evidence type="ECO:0000256" key="1">
    <source>
        <dbReference type="ARBA" id="ARBA00023015"/>
    </source>
</evidence>
<dbReference type="InterPro" id="IPR023772">
    <property type="entry name" value="DNA-bd_HTH_TetR-type_CS"/>
</dbReference>
<dbReference type="GO" id="GO:0000976">
    <property type="term" value="F:transcription cis-regulatory region binding"/>
    <property type="evidence" value="ECO:0007669"/>
    <property type="project" value="TreeGrafter"/>
</dbReference>
<evidence type="ECO:0000313" key="7">
    <source>
        <dbReference type="Proteomes" id="UP000230842"/>
    </source>
</evidence>
<keyword evidence="3" id="KW-0804">Transcription</keyword>
<evidence type="ECO:0000256" key="2">
    <source>
        <dbReference type="ARBA" id="ARBA00023125"/>
    </source>
</evidence>
<dbReference type="PRINTS" id="PR00455">
    <property type="entry name" value="HTHTETR"/>
</dbReference>
<dbReference type="Gene3D" id="1.10.357.10">
    <property type="entry name" value="Tetracycline Repressor, domain 2"/>
    <property type="match status" value="1"/>
</dbReference>
<dbReference type="PROSITE" id="PS01081">
    <property type="entry name" value="HTH_TETR_1"/>
    <property type="match status" value="1"/>
</dbReference>
<dbReference type="GO" id="GO:0003700">
    <property type="term" value="F:DNA-binding transcription factor activity"/>
    <property type="evidence" value="ECO:0007669"/>
    <property type="project" value="TreeGrafter"/>
</dbReference>
<keyword evidence="7" id="KW-1185">Reference proteome</keyword>
<evidence type="ECO:0000259" key="5">
    <source>
        <dbReference type="PROSITE" id="PS50977"/>
    </source>
</evidence>
<dbReference type="InterPro" id="IPR050109">
    <property type="entry name" value="HTH-type_TetR-like_transc_reg"/>
</dbReference>
<comment type="caution">
    <text evidence="6">The sequence shown here is derived from an EMBL/GenBank/DDBJ whole genome shotgun (WGS) entry which is preliminary data.</text>
</comment>
<accession>A0A0B2BNJ2</accession>
<dbReference type="Proteomes" id="UP000230842">
    <property type="component" value="Unassembled WGS sequence"/>
</dbReference>
<evidence type="ECO:0000313" key="6">
    <source>
        <dbReference type="EMBL" id="PJJ58518.1"/>
    </source>
</evidence>
<dbReference type="InterPro" id="IPR041347">
    <property type="entry name" value="MftR_C"/>
</dbReference>